<keyword evidence="1" id="KW-0472">Membrane</keyword>
<reference evidence="2 3" key="1">
    <citation type="journal article" date="2020" name="Microbiol. Res.">
        <title>Flavobacterium pokkalii sp. nov., a novel plant growth promoting native rhizobacteria isolated from pokkali rice grown in coastal saline affected agricultural regions of southern India, Kerala.</title>
        <authorList>
            <person name="Menon R.R."/>
            <person name="Kumari S."/>
            <person name="Viver T."/>
            <person name="Rameshkumar N."/>
        </authorList>
    </citation>
    <scope>NUCLEOTIDE SEQUENCE [LARGE SCALE GENOMIC DNA]</scope>
    <source>
        <strain evidence="2 3">L1I52</strain>
    </source>
</reference>
<feature type="transmembrane region" description="Helical" evidence="1">
    <location>
        <begin position="50"/>
        <end position="68"/>
    </location>
</feature>
<evidence type="ECO:0000256" key="1">
    <source>
        <dbReference type="SAM" id="Phobius"/>
    </source>
</evidence>
<evidence type="ECO:0000313" key="2">
    <source>
        <dbReference type="EMBL" id="MBD0725749.1"/>
    </source>
</evidence>
<feature type="transmembrane region" description="Helical" evidence="1">
    <location>
        <begin position="12"/>
        <end position="29"/>
    </location>
</feature>
<sequence length="285" mass="33150">MNITTITIDNIYFITIIALLTLWLTMVTTKGGLTDHRHKNWWKKITKRGWIAISIGSGIAIVLTLQEINNRRVTDYKDKILASEQNSRDSIITKGIESSTQKLFDNLSIAFKKQGLQYDTIKNQVLKLKDSIKTTIINGEPPLISLTNLQIKDSTHFIDKTYKVQYTIISHDAVSFNINFMFDIFAFTPNGNILTIKKNINIFYKGQTIAKEESLYNSLEIPKDTSFYSLYAFRLKGYYKKSDSTKIKIDKFYLLRPRTKKNYFQLPVQIHENLLRSYLFKNKMN</sequence>
<keyword evidence="3" id="KW-1185">Reference proteome</keyword>
<organism evidence="2 3">
    <name type="scientific">Flavobacterium pokkalii</name>
    <dbReference type="NCBI Taxonomy" id="1940408"/>
    <lineage>
        <taxon>Bacteria</taxon>
        <taxon>Pseudomonadati</taxon>
        <taxon>Bacteroidota</taxon>
        <taxon>Flavobacteriia</taxon>
        <taxon>Flavobacteriales</taxon>
        <taxon>Flavobacteriaceae</taxon>
        <taxon>Flavobacterium</taxon>
    </lineage>
</organism>
<dbReference type="Proteomes" id="UP000661715">
    <property type="component" value="Unassembled WGS sequence"/>
</dbReference>
<keyword evidence="1" id="KW-0812">Transmembrane</keyword>
<proteinExistence type="predicted"/>
<dbReference type="EMBL" id="NASZ01000017">
    <property type="protein sequence ID" value="MBD0725749.1"/>
    <property type="molecule type" value="Genomic_DNA"/>
</dbReference>
<comment type="caution">
    <text evidence="2">The sequence shown here is derived from an EMBL/GenBank/DDBJ whole genome shotgun (WGS) entry which is preliminary data.</text>
</comment>
<name>A0ABR7UUW2_9FLAO</name>
<protein>
    <submittedName>
        <fullName evidence="2">Uncharacterized protein</fullName>
    </submittedName>
</protein>
<evidence type="ECO:0000313" key="3">
    <source>
        <dbReference type="Proteomes" id="UP000661715"/>
    </source>
</evidence>
<accession>A0ABR7UUW2</accession>
<dbReference type="RefSeq" id="WP_188220932.1">
    <property type="nucleotide sequence ID" value="NZ_NASZ01000017.1"/>
</dbReference>
<gene>
    <name evidence="2" type="ORF">B6A10_11205</name>
</gene>
<keyword evidence="1" id="KW-1133">Transmembrane helix</keyword>